<protein>
    <submittedName>
        <fullName evidence="2">Uncharacterized protein</fullName>
    </submittedName>
</protein>
<evidence type="ECO:0000256" key="1">
    <source>
        <dbReference type="SAM" id="MobiDB-lite"/>
    </source>
</evidence>
<sequence>MTQNGTASFTERHDAARREMARQAKKQAKYIGIAGRFFIIMTPGDINGPEPALPGK</sequence>
<dbReference type="RefSeq" id="WP_188473213.1">
    <property type="nucleotide sequence ID" value="NZ_BMFZ01000004.1"/>
</dbReference>
<evidence type="ECO:0000313" key="2">
    <source>
        <dbReference type="EMBL" id="GGA45327.1"/>
    </source>
</evidence>
<name>A0ABQ1GKI8_9GAMM</name>
<proteinExistence type="predicted"/>
<keyword evidence="3" id="KW-1185">Reference proteome</keyword>
<evidence type="ECO:0000313" key="3">
    <source>
        <dbReference type="Proteomes" id="UP000627464"/>
    </source>
</evidence>
<dbReference type="EMBL" id="BMFZ01000004">
    <property type="protein sequence ID" value="GGA45327.1"/>
    <property type="molecule type" value="Genomic_DNA"/>
</dbReference>
<comment type="caution">
    <text evidence="2">The sequence shown here is derived from an EMBL/GenBank/DDBJ whole genome shotgun (WGS) entry which is preliminary data.</text>
</comment>
<accession>A0ABQ1GKI8</accession>
<organism evidence="2 3">
    <name type="scientific">Hafnia psychrotolerans</name>
    <dbReference type="NCBI Taxonomy" id="1477018"/>
    <lineage>
        <taxon>Bacteria</taxon>
        <taxon>Pseudomonadati</taxon>
        <taxon>Pseudomonadota</taxon>
        <taxon>Gammaproteobacteria</taxon>
        <taxon>Enterobacterales</taxon>
        <taxon>Hafniaceae</taxon>
        <taxon>Hafnia</taxon>
    </lineage>
</organism>
<feature type="region of interest" description="Disordered" evidence="1">
    <location>
        <begin position="1"/>
        <end position="23"/>
    </location>
</feature>
<reference evidence="3" key="1">
    <citation type="journal article" date="2019" name="Int. J. Syst. Evol. Microbiol.">
        <title>The Global Catalogue of Microorganisms (GCM) 10K type strain sequencing project: providing services to taxonomists for standard genome sequencing and annotation.</title>
        <authorList>
            <consortium name="The Broad Institute Genomics Platform"/>
            <consortium name="The Broad Institute Genome Sequencing Center for Infectious Disease"/>
            <person name="Wu L."/>
            <person name="Ma J."/>
        </authorList>
    </citation>
    <scope>NUCLEOTIDE SEQUENCE [LARGE SCALE GENOMIC DNA]</scope>
    <source>
        <strain evidence="3">CGMCC 1.12806</strain>
    </source>
</reference>
<gene>
    <name evidence="2" type="ORF">GCM10011328_20620</name>
</gene>
<feature type="compositionally biased region" description="Basic and acidic residues" evidence="1">
    <location>
        <begin position="10"/>
        <end position="22"/>
    </location>
</feature>
<dbReference type="Proteomes" id="UP000627464">
    <property type="component" value="Unassembled WGS sequence"/>
</dbReference>